<keyword evidence="9 10" id="KW-0807">Transducer</keyword>
<comment type="caution">
    <text evidence="10">Lacks conserved residue(s) required for the propagation of feature annotation.</text>
</comment>
<evidence type="ECO:0000256" key="1">
    <source>
        <dbReference type="ARBA" id="ARBA00004651"/>
    </source>
</evidence>
<keyword evidence="3 10" id="KW-0716">Sensory transduction</keyword>
<gene>
    <name evidence="11" type="ORF">HERILL_LOCUS5331</name>
</gene>
<evidence type="ECO:0000256" key="2">
    <source>
        <dbReference type="ARBA" id="ARBA00022475"/>
    </source>
</evidence>
<dbReference type="Pfam" id="PF02949">
    <property type="entry name" value="7tm_6"/>
    <property type="match status" value="1"/>
</dbReference>
<proteinExistence type="inferred from homology"/>
<keyword evidence="4 10" id="KW-0812">Transmembrane</keyword>
<sequence length="349" mass="40802">MLYEDLEKIRKKNLDRMKIVRRITYTCGINISEPSFFKKFIVIHAFVVIFMSLLSIYGHIAYISEHFTSVFMISQSLCTCLQTLISIIKLFLWVFMERRFYKLVKATVDCELFNEVKMLDITFSTYYPGWEEARQHFPLYPFFTILDGYADFAAGMVAATFDGYYVFLTFHAVALFKTLKEMIIFSSTNRVPKGEKMLYIRECVYHYNRCIRFCDEINDMYAIVNLSQLLISLVVLGVVLFQASIGLENDPKMFVNMVLYISAAGYELVIYCFDGQNITSETENICDAWYSSNWYDESREFKSIIYMMMMRTRKPYHISALGFTTMSRPTFLGIAKTSGSYFMLLRNVA</sequence>
<feature type="transmembrane region" description="Helical" evidence="10">
    <location>
        <begin position="40"/>
        <end position="60"/>
    </location>
</feature>
<comment type="similarity">
    <text evidence="10">Belongs to the insect chemoreceptor superfamily. Heteromeric odorant receptor channel (TC 1.A.69) family.</text>
</comment>
<dbReference type="Proteomes" id="UP000594454">
    <property type="component" value="Chromosome 2"/>
</dbReference>
<dbReference type="PANTHER" id="PTHR21137">
    <property type="entry name" value="ODORANT RECEPTOR"/>
    <property type="match status" value="1"/>
</dbReference>
<evidence type="ECO:0000256" key="9">
    <source>
        <dbReference type="ARBA" id="ARBA00023224"/>
    </source>
</evidence>
<dbReference type="FunCoup" id="A0A7R8UKP6">
    <property type="interactions" value="11"/>
</dbReference>
<keyword evidence="2" id="KW-1003">Cell membrane</keyword>
<dbReference type="InterPro" id="IPR004117">
    <property type="entry name" value="7tm6_olfct_rcpt"/>
</dbReference>
<keyword evidence="12" id="KW-1185">Reference proteome</keyword>
<evidence type="ECO:0000256" key="8">
    <source>
        <dbReference type="ARBA" id="ARBA00023170"/>
    </source>
</evidence>
<keyword evidence="5 10" id="KW-0552">Olfaction</keyword>
<dbReference type="GO" id="GO:0005549">
    <property type="term" value="F:odorant binding"/>
    <property type="evidence" value="ECO:0007669"/>
    <property type="project" value="InterPro"/>
</dbReference>
<dbReference type="EMBL" id="LR899010">
    <property type="protein sequence ID" value="CAD7082284.1"/>
    <property type="molecule type" value="Genomic_DNA"/>
</dbReference>
<feature type="transmembrane region" description="Helical" evidence="10">
    <location>
        <begin position="253"/>
        <end position="273"/>
    </location>
</feature>
<accession>A0A7R8UKP6</accession>
<evidence type="ECO:0000256" key="3">
    <source>
        <dbReference type="ARBA" id="ARBA00022606"/>
    </source>
</evidence>
<reference evidence="11 12" key="1">
    <citation type="submission" date="2020-11" db="EMBL/GenBank/DDBJ databases">
        <authorList>
            <person name="Wallbank WR R."/>
            <person name="Pardo Diaz C."/>
            <person name="Kozak K."/>
            <person name="Martin S."/>
            <person name="Jiggins C."/>
            <person name="Moest M."/>
            <person name="Warren A I."/>
            <person name="Generalovic N T."/>
            <person name="Byers J.R.P. K."/>
            <person name="Montejo-Kovacevich G."/>
            <person name="Yen C E."/>
        </authorList>
    </citation>
    <scope>NUCLEOTIDE SEQUENCE [LARGE SCALE GENOMIC DNA]</scope>
</reference>
<dbReference type="InParanoid" id="A0A7R8UKP6"/>
<dbReference type="OrthoDB" id="6617147at2759"/>
<evidence type="ECO:0000256" key="5">
    <source>
        <dbReference type="ARBA" id="ARBA00022725"/>
    </source>
</evidence>
<keyword evidence="8 10" id="KW-0675">Receptor</keyword>
<dbReference type="GO" id="GO:0007165">
    <property type="term" value="P:signal transduction"/>
    <property type="evidence" value="ECO:0007669"/>
    <property type="project" value="UniProtKB-KW"/>
</dbReference>
<name>A0A7R8UKP6_HERIL</name>
<dbReference type="GO" id="GO:0004984">
    <property type="term" value="F:olfactory receptor activity"/>
    <property type="evidence" value="ECO:0007669"/>
    <property type="project" value="InterPro"/>
</dbReference>
<protein>
    <recommendedName>
        <fullName evidence="10">Odorant receptor</fullName>
    </recommendedName>
</protein>
<evidence type="ECO:0000256" key="4">
    <source>
        <dbReference type="ARBA" id="ARBA00022692"/>
    </source>
</evidence>
<organism evidence="11 12">
    <name type="scientific">Hermetia illucens</name>
    <name type="common">Black soldier fly</name>
    <dbReference type="NCBI Taxonomy" id="343691"/>
    <lineage>
        <taxon>Eukaryota</taxon>
        <taxon>Metazoa</taxon>
        <taxon>Ecdysozoa</taxon>
        <taxon>Arthropoda</taxon>
        <taxon>Hexapoda</taxon>
        <taxon>Insecta</taxon>
        <taxon>Pterygota</taxon>
        <taxon>Neoptera</taxon>
        <taxon>Endopterygota</taxon>
        <taxon>Diptera</taxon>
        <taxon>Brachycera</taxon>
        <taxon>Stratiomyomorpha</taxon>
        <taxon>Stratiomyidae</taxon>
        <taxon>Hermetiinae</taxon>
        <taxon>Hermetia</taxon>
    </lineage>
</organism>
<dbReference type="GO" id="GO:0005886">
    <property type="term" value="C:plasma membrane"/>
    <property type="evidence" value="ECO:0007669"/>
    <property type="project" value="UniProtKB-SubCell"/>
</dbReference>
<dbReference type="AlphaFoldDB" id="A0A7R8UKP6"/>
<dbReference type="PANTHER" id="PTHR21137:SF35">
    <property type="entry name" value="ODORANT RECEPTOR 19A-RELATED"/>
    <property type="match status" value="1"/>
</dbReference>
<evidence type="ECO:0000313" key="12">
    <source>
        <dbReference type="Proteomes" id="UP000594454"/>
    </source>
</evidence>
<feature type="transmembrane region" description="Helical" evidence="10">
    <location>
        <begin position="229"/>
        <end position="247"/>
    </location>
</feature>
<evidence type="ECO:0000256" key="7">
    <source>
        <dbReference type="ARBA" id="ARBA00023136"/>
    </source>
</evidence>
<keyword evidence="7 10" id="KW-0472">Membrane</keyword>
<feature type="transmembrane region" description="Helical" evidence="10">
    <location>
        <begin position="72"/>
        <end position="95"/>
    </location>
</feature>
<comment type="subcellular location">
    <subcellularLocation>
        <location evidence="1 10">Cell membrane</location>
        <topology evidence="1 10">Multi-pass membrane protein</topology>
    </subcellularLocation>
</comment>
<evidence type="ECO:0000256" key="10">
    <source>
        <dbReference type="RuleBase" id="RU351113"/>
    </source>
</evidence>
<evidence type="ECO:0000256" key="6">
    <source>
        <dbReference type="ARBA" id="ARBA00022989"/>
    </source>
</evidence>
<keyword evidence="6 10" id="KW-1133">Transmembrane helix</keyword>
<evidence type="ECO:0000313" key="11">
    <source>
        <dbReference type="EMBL" id="CAD7082284.1"/>
    </source>
</evidence>